<dbReference type="Gene3D" id="3.40.50.150">
    <property type="entry name" value="Vaccinia Virus protein VP39"/>
    <property type="match status" value="1"/>
</dbReference>
<reference evidence="6 7" key="1">
    <citation type="submission" date="2017-06" db="EMBL/GenBank/DDBJ databases">
        <title>Genome sequencing of cyanobaciteial culture collection at National Institute for Environmental Studies (NIES).</title>
        <authorList>
            <person name="Hirose Y."/>
            <person name="Shimura Y."/>
            <person name="Fujisawa T."/>
            <person name="Nakamura Y."/>
            <person name="Kawachi M."/>
        </authorList>
    </citation>
    <scope>NUCLEOTIDE SEQUENCE [LARGE SCALE GENOMIC DNA]</scope>
    <source>
        <strain evidence="6 7">NIES-267</strain>
    </source>
</reference>
<evidence type="ECO:0000256" key="4">
    <source>
        <dbReference type="ARBA" id="ARBA00022691"/>
    </source>
</evidence>
<evidence type="ECO:0000256" key="2">
    <source>
        <dbReference type="ARBA" id="ARBA00022603"/>
    </source>
</evidence>
<evidence type="ECO:0000259" key="5">
    <source>
        <dbReference type="Pfam" id="PF01555"/>
    </source>
</evidence>
<dbReference type="GO" id="GO:0005737">
    <property type="term" value="C:cytoplasm"/>
    <property type="evidence" value="ECO:0007669"/>
    <property type="project" value="TreeGrafter"/>
</dbReference>
<sequence>MSKQTKINTVKHKDKRANIPTEELRDFLSDEEKQPKTLLYSRDVSLDPQLVWNTKDEQDKEDLEVSAVPIYIQEKIHPQALIEDFRTQAKKEKAEQLSLFGDFNGLAFEKLIDFYQHKEGISWTNRMILGDSLLVMASLAEKEGLKGKVQTIYIDPPYGIKFSSNWQVSTQKRDVKDGIANHATRQPEQVKAFRDTWELGIHSYLNYLRDRLIVARELLTETGSVFVQIGDENVHLVRCLLDEVFGSKNYINQIIFKTNSGLSSSKLDCIYDIILWYGKNSDNTKIKKIYVDRGKEEIDNRFNLIETDNNQIITINKNNEYSLDIEKRFCKGSLNSMTSNIQDSYQEFKWRENIYYPPKGRRWTVKVADLEKINIANRIFVQGKSLFFKKKLTDYPVSPITNIWMDTGGGSLIGEKIYVVQSFNKVIERCLLMTTDPGNLVLDPTCGSGTTAYVAEQWGRRWITIDTSRVALALARTRLMSAKFPYYLLADSPKGIEKEAELVGQIPPTNSKADEDIKKGFVYKRVSHITPGAIANNPEIDTIHEKYQQKLEPIRTKLNKLLKKKWEEWEIPREPEDKWSQEAKDLLQQWWKLKQERQKKIDESIALNSDSEILYDQPYEDNKRLRVTGPFTVESLSPHRVLATNSEQPASEAEATQQASDQFEFRIIENLRKAGVQNTKKNERLKFDSLEPLAGEWIQAEGEYTEKDGTVKRVAVSIGPEYGTVGSDQIKEAAKEAVQGISYDLLIVCGFAFDPGVSEESKRYGKLQVLVTKMNPDLLLGDEVLKKTGSGNLFMVFGEPDIEVKHLDDGRITVELNGLDIYDPTTGEIRSSSVNDIACWFIDTNYNGESFFVRHAYFTGANKPYEKLKKTLKAEIDQDAWLDLYSNISRPFDSPQNKNGKPGKIAVKVINHYGDEILKVYEV</sequence>
<keyword evidence="2 6" id="KW-0489">Methyltransferase</keyword>
<organism evidence="6 7">
    <name type="scientific">Calothrix parasitica NIES-267</name>
    <dbReference type="NCBI Taxonomy" id="1973488"/>
    <lineage>
        <taxon>Bacteria</taxon>
        <taxon>Bacillati</taxon>
        <taxon>Cyanobacteriota</taxon>
        <taxon>Cyanophyceae</taxon>
        <taxon>Nostocales</taxon>
        <taxon>Calotrichaceae</taxon>
        <taxon>Calothrix</taxon>
    </lineage>
</organism>
<dbReference type="PANTHER" id="PTHR13370:SF16">
    <property type="entry name" value="SITE-SPECIFIC DNA-METHYLTRANSFERASE (ADENINE-SPECIFIC)"/>
    <property type="match status" value="1"/>
</dbReference>
<evidence type="ECO:0000313" key="7">
    <source>
        <dbReference type="Proteomes" id="UP000218418"/>
    </source>
</evidence>
<dbReference type="REBASE" id="206857">
    <property type="entry name" value="M.Cpa267ORF40010P"/>
</dbReference>
<comment type="similarity">
    <text evidence="1">Belongs to the N(4)/N(6)-methyltransferase family.</text>
</comment>
<dbReference type="Pfam" id="PF01555">
    <property type="entry name" value="N6_N4_Mtase"/>
    <property type="match status" value="1"/>
</dbReference>
<dbReference type="EMBL" id="AP018227">
    <property type="protein sequence ID" value="BAY84505.1"/>
    <property type="molecule type" value="Genomic_DNA"/>
</dbReference>
<dbReference type="InterPro" id="IPR002295">
    <property type="entry name" value="N4/N6-MTase_EcoPI_Mod-like"/>
</dbReference>
<protein>
    <submittedName>
        <fullName evidence="6">DNA methylase</fullName>
    </submittedName>
</protein>
<keyword evidence="3" id="KW-0808">Transferase</keyword>
<dbReference type="OrthoDB" id="9800801at2"/>
<keyword evidence="7" id="KW-1185">Reference proteome</keyword>
<dbReference type="InterPro" id="IPR002052">
    <property type="entry name" value="DNA_methylase_N6_adenine_CS"/>
</dbReference>
<gene>
    <name evidence="6" type="ORF">NIES267_40010</name>
</gene>
<dbReference type="GO" id="GO:0008170">
    <property type="term" value="F:N-methyltransferase activity"/>
    <property type="evidence" value="ECO:0007669"/>
    <property type="project" value="InterPro"/>
</dbReference>
<evidence type="ECO:0000313" key="6">
    <source>
        <dbReference type="EMBL" id="BAY84505.1"/>
    </source>
</evidence>
<evidence type="ECO:0000256" key="3">
    <source>
        <dbReference type="ARBA" id="ARBA00022679"/>
    </source>
</evidence>
<dbReference type="PANTHER" id="PTHR13370">
    <property type="entry name" value="RNA METHYLASE-RELATED"/>
    <property type="match status" value="1"/>
</dbReference>
<accession>A0A1Z4LTD2</accession>
<name>A0A1Z4LTD2_9CYAN</name>
<keyword evidence="4" id="KW-0949">S-adenosyl-L-methionine</keyword>
<feature type="domain" description="DNA methylase N-4/N-6" evidence="5">
    <location>
        <begin position="149"/>
        <end position="473"/>
    </location>
</feature>
<dbReference type="Proteomes" id="UP000218418">
    <property type="component" value="Chromosome"/>
</dbReference>
<dbReference type="GO" id="GO:0003677">
    <property type="term" value="F:DNA binding"/>
    <property type="evidence" value="ECO:0007669"/>
    <property type="project" value="InterPro"/>
</dbReference>
<dbReference type="InterPro" id="IPR002941">
    <property type="entry name" value="DNA_methylase_N4/N6"/>
</dbReference>
<dbReference type="SUPFAM" id="SSF53335">
    <property type="entry name" value="S-adenosyl-L-methionine-dependent methyltransferases"/>
    <property type="match status" value="1"/>
</dbReference>
<dbReference type="AlphaFoldDB" id="A0A1Z4LTD2"/>
<dbReference type="PROSITE" id="PS00092">
    <property type="entry name" value="N6_MTASE"/>
    <property type="match status" value="1"/>
</dbReference>
<evidence type="ECO:0000256" key="1">
    <source>
        <dbReference type="ARBA" id="ARBA00006594"/>
    </source>
</evidence>
<dbReference type="GO" id="GO:0032259">
    <property type="term" value="P:methylation"/>
    <property type="evidence" value="ECO:0007669"/>
    <property type="project" value="UniProtKB-KW"/>
</dbReference>
<dbReference type="PRINTS" id="PR00506">
    <property type="entry name" value="D21N6MTFRASE"/>
</dbReference>
<dbReference type="InterPro" id="IPR029063">
    <property type="entry name" value="SAM-dependent_MTases_sf"/>
</dbReference>
<proteinExistence type="inferred from homology"/>